<accession>A0A6C0VI93</accession>
<dbReference type="EMBL" id="CP042908">
    <property type="protein sequence ID" value="QIB91002.1"/>
    <property type="molecule type" value="Genomic_DNA"/>
</dbReference>
<name>A0A6C0VI93_METMZ</name>
<proteinExistence type="predicted"/>
<dbReference type="GeneID" id="44087068"/>
<organism evidence="1 2">
    <name type="scientific">Methanosarcina mazei</name>
    <name type="common">Methanosarcina frisia</name>
    <dbReference type="NCBI Taxonomy" id="2209"/>
    <lineage>
        <taxon>Archaea</taxon>
        <taxon>Methanobacteriati</taxon>
        <taxon>Methanobacteriota</taxon>
        <taxon>Stenosarchaea group</taxon>
        <taxon>Methanomicrobia</taxon>
        <taxon>Methanosarcinales</taxon>
        <taxon>Methanosarcinaceae</taxon>
        <taxon>Methanosarcina</taxon>
    </lineage>
</organism>
<reference evidence="1 2" key="1">
    <citation type="journal article" date="2020" name="Environ. Microbiol. Rep.">
        <title>Redox cycling of Fe(II) and Fe(III) in magnetite accelerates aceticlastic methanogenesis by Methanosarcina mazei.</title>
        <authorList>
            <person name="Wang H."/>
            <person name="Byrne J.M."/>
            <person name="Liu P."/>
            <person name="Liu J."/>
            <person name="Dong X."/>
            <person name="Lu Y."/>
        </authorList>
    </citation>
    <scope>NUCLEOTIDE SEQUENCE [LARGE SCALE GENOMIC DNA]</scope>
    <source>
        <strain evidence="2">zm-15</strain>
    </source>
</reference>
<evidence type="ECO:0000313" key="2">
    <source>
        <dbReference type="Proteomes" id="UP000467371"/>
    </source>
</evidence>
<dbReference type="RefSeq" id="WP_163645519.1">
    <property type="nucleotide sequence ID" value="NZ_CP042908.1"/>
</dbReference>
<dbReference type="AlphaFoldDB" id="A0A6C0VI93"/>
<evidence type="ECO:0000313" key="1">
    <source>
        <dbReference type="EMBL" id="QIB91002.1"/>
    </source>
</evidence>
<protein>
    <submittedName>
        <fullName evidence="1">Uncharacterized protein</fullName>
    </submittedName>
</protein>
<sequence>MSEAKYCGKLFYKYKSINPYTTRLLEHNELYFSHPDGFNDPFDCKVDLFHKGTRDKWMEFFRQQNTHTAEASNYIKDCLKKGDMKQKKDGFYMKSMSHLMREICFELVVLVRQKTVC</sequence>
<gene>
    <name evidence="1" type="ORF">FQU78_07985</name>
</gene>
<dbReference type="Proteomes" id="UP000467371">
    <property type="component" value="Chromosome"/>
</dbReference>